<dbReference type="NCBIfam" id="TIGR02283">
    <property type="entry name" value="MltB_2"/>
    <property type="match status" value="1"/>
</dbReference>
<evidence type="ECO:0000313" key="4">
    <source>
        <dbReference type="Proteomes" id="UP000532010"/>
    </source>
</evidence>
<dbReference type="InterPro" id="IPR011970">
    <property type="entry name" value="MltB_2"/>
</dbReference>
<dbReference type="Proteomes" id="UP000532010">
    <property type="component" value="Unassembled WGS sequence"/>
</dbReference>
<feature type="chain" id="PRO_5030507795" evidence="1">
    <location>
        <begin position="23"/>
        <end position="277"/>
    </location>
</feature>
<evidence type="ECO:0000313" key="3">
    <source>
        <dbReference type="EMBL" id="MBB3017453.1"/>
    </source>
</evidence>
<protein>
    <submittedName>
        <fullName evidence="3">Lytic murein transglycosylase</fullName>
    </submittedName>
</protein>
<dbReference type="Pfam" id="PF13406">
    <property type="entry name" value="SLT_2"/>
    <property type="match status" value="1"/>
</dbReference>
<dbReference type="RefSeq" id="WP_183446765.1">
    <property type="nucleotide sequence ID" value="NZ_JACHWB010000001.1"/>
</dbReference>
<keyword evidence="4" id="KW-1185">Reference proteome</keyword>
<dbReference type="GO" id="GO:0009253">
    <property type="term" value="P:peptidoglycan catabolic process"/>
    <property type="evidence" value="ECO:0007669"/>
    <property type="project" value="TreeGrafter"/>
</dbReference>
<gene>
    <name evidence="3" type="ORF">FHR70_000493</name>
</gene>
<evidence type="ECO:0000259" key="2">
    <source>
        <dbReference type="Pfam" id="PF13406"/>
    </source>
</evidence>
<comment type="caution">
    <text evidence="3">The sequence shown here is derived from an EMBL/GenBank/DDBJ whole genome shotgun (WGS) entry which is preliminary data.</text>
</comment>
<organism evidence="3 4">
    <name type="scientific">Microvirga lupini</name>
    <dbReference type="NCBI Taxonomy" id="420324"/>
    <lineage>
        <taxon>Bacteria</taxon>
        <taxon>Pseudomonadati</taxon>
        <taxon>Pseudomonadota</taxon>
        <taxon>Alphaproteobacteria</taxon>
        <taxon>Hyphomicrobiales</taxon>
        <taxon>Methylobacteriaceae</taxon>
        <taxon>Microvirga</taxon>
    </lineage>
</organism>
<name>A0A7W4YVY2_9HYPH</name>
<dbReference type="CDD" id="cd13399">
    <property type="entry name" value="Slt35-like"/>
    <property type="match status" value="1"/>
</dbReference>
<accession>A0A7W4YVY2</accession>
<proteinExistence type="predicted"/>
<dbReference type="Gene3D" id="1.10.8.350">
    <property type="entry name" value="Bacterial muramidase"/>
    <property type="match status" value="1"/>
</dbReference>
<reference evidence="3 4" key="1">
    <citation type="submission" date="2020-08" db="EMBL/GenBank/DDBJ databases">
        <title>The Agave Microbiome: Exploring the role of microbial communities in plant adaptations to desert environments.</title>
        <authorList>
            <person name="Partida-Martinez L.P."/>
        </authorList>
    </citation>
    <scope>NUCLEOTIDE SEQUENCE [LARGE SCALE GENOMIC DNA]</scope>
    <source>
        <strain evidence="3 4">AT3.9</strain>
    </source>
</reference>
<dbReference type="EMBL" id="JACHWB010000001">
    <property type="protein sequence ID" value="MBB3017453.1"/>
    <property type="molecule type" value="Genomic_DNA"/>
</dbReference>
<dbReference type="Gene3D" id="1.10.530.10">
    <property type="match status" value="1"/>
</dbReference>
<dbReference type="GO" id="GO:0008933">
    <property type="term" value="F:peptidoglycan lytic transglycosylase activity"/>
    <property type="evidence" value="ECO:0007669"/>
    <property type="project" value="TreeGrafter"/>
</dbReference>
<feature type="domain" description="Transglycosylase SLT" evidence="2">
    <location>
        <begin position="31"/>
        <end position="237"/>
    </location>
</feature>
<keyword evidence="1" id="KW-0732">Signal</keyword>
<dbReference type="AlphaFoldDB" id="A0A7W4YVY2"/>
<dbReference type="PANTHER" id="PTHR30163">
    <property type="entry name" value="MEMBRANE-BOUND LYTIC MUREIN TRANSGLYCOSYLASE B"/>
    <property type="match status" value="1"/>
</dbReference>
<dbReference type="SUPFAM" id="SSF53955">
    <property type="entry name" value="Lysozyme-like"/>
    <property type="match status" value="1"/>
</dbReference>
<dbReference type="InterPro" id="IPR043426">
    <property type="entry name" value="MltB-like"/>
</dbReference>
<dbReference type="PANTHER" id="PTHR30163:SF8">
    <property type="entry name" value="LYTIC MUREIN TRANSGLYCOSYLASE"/>
    <property type="match status" value="1"/>
</dbReference>
<sequence length="277" mass="30201">MQAFIRASLIAATLLAAGQATAATCRDPAGFDKWLDDIAQEAVAQGISAQAVRQGLSGVTFDQSIINKDRGQGVFKQSFEQFAGRMVSQSRLRGGANMLQRHASTLQRIEQRFGVPAPVLVAIWGLETDFGAVKGKLPVIRSVATLAYDCRRSDFFKAHLFDALRIVDRGDLSPAEMRGAWAGEMGQTQFMPSNYVKYAIDFDGDGRADLLHSPADVLASTANYLRGHGWVKGANWEPGTPNFEAIRAWNKSQVYSKTIAYYAKKLAGEDTSAFATQ</sequence>
<feature type="signal peptide" evidence="1">
    <location>
        <begin position="1"/>
        <end position="22"/>
    </location>
</feature>
<evidence type="ECO:0000256" key="1">
    <source>
        <dbReference type="SAM" id="SignalP"/>
    </source>
</evidence>
<dbReference type="FunFam" id="1.10.8.350:FF:000001">
    <property type="entry name" value="Lytic murein transglycosylase B"/>
    <property type="match status" value="1"/>
</dbReference>
<dbReference type="InterPro" id="IPR031304">
    <property type="entry name" value="SLT_2"/>
</dbReference>
<dbReference type="InterPro" id="IPR023346">
    <property type="entry name" value="Lysozyme-like_dom_sf"/>
</dbReference>